<keyword evidence="4" id="KW-1185">Reference proteome</keyword>
<dbReference type="AlphaFoldDB" id="A0A165ZCI0"/>
<organism evidence="3 4">
    <name type="scientific">Exidia glandulosa HHB12029</name>
    <dbReference type="NCBI Taxonomy" id="1314781"/>
    <lineage>
        <taxon>Eukaryota</taxon>
        <taxon>Fungi</taxon>
        <taxon>Dikarya</taxon>
        <taxon>Basidiomycota</taxon>
        <taxon>Agaricomycotina</taxon>
        <taxon>Agaricomycetes</taxon>
        <taxon>Auriculariales</taxon>
        <taxon>Exidiaceae</taxon>
        <taxon>Exidia</taxon>
    </lineage>
</organism>
<protein>
    <recommendedName>
        <fullName evidence="5">Legume lectin domain-containing protein</fullName>
    </recommendedName>
</protein>
<accession>A0A165ZCI0</accession>
<dbReference type="EMBL" id="KV426392">
    <property type="protein sequence ID" value="KZV81439.1"/>
    <property type="molecule type" value="Genomic_DNA"/>
</dbReference>
<feature type="compositionally biased region" description="Polar residues" evidence="1">
    <location>
        <begin position="252"/>
        <end position="261"/>
    </location>
</feature>
<name>A0A165ZCI0_EXIGL</name>
<keyword evidence="2" id="KW-0732">Signal</keyword>
<dbReference type="Proteomes" id="UP000077266">
    <property type="component" value="Unassembled WGS sequence"/>
</dbReference>
<feature type="region of interest" description="Disordered" evidence="1">
    <location>
        <begin position="243"/>
        <end position="282"/>
    </location>
</feature>
<feature type="region of interest" description="Disordered" evidence="1">
    <location>
        <begin position="315"/>
        <end position="345"/>
    </location>
</feature>
<feature type="signal peptide" evidence="2">
    <location>
        <begin position="1"/>
        <end position="22"/>
    </location>
</feature>
<reference evidence="3 4" key="1">
    <citation type="journal article" date="2016" name="Mol. Biol. Evol.">
        <title>Comparative Genomics of Early-Diverging Mushroom-Forming Fungi Provides Insights into the Origins of Lignocellulose Decay Capabilities.</title>
        <authorList>
            <person name="Nagy L.G."/>
            <person name="Riley R."/>
            <person name="Tritt A."/>
            <person name="Adam C."/>
            <person name="Daum C."/>
            <person name="Floudas D."/>
            <person name="Sun H."/>
            <person name="Yadav J.S."/>
            <person name="Pangilinan J."/>
            <person name="Larsson K.H."/>
            <person name="Matsuura K."/>
            <person name="Barry K."/>
            <person name="Labutti K."/>
            <person name="Kuo R."/>
            <person name="Ohm R.A."/>
            <person name="Bhattacharya S.S."/>
            <person name="Shirouzu T."/>
            <person name="Yoshinaga Y."/>
            <person name="Martin F.M."/>
            <person name="Grigoriev I.V."/>
            <person name="Hibbett D.S."/>
        </authorList>
    </citation>
    <scope>NUCLEOTIDE SEQUENCE [LARGE SCALE GENOMIC DNA]</scope>
    <source>
        <strain evidence="3 4">HHB12029</strain>
    </source>
</reference>
<evidence type="ECO:0000256" key="2">
    <source>
        <dbReference type="SAM" id="SignalP"/>
    </source>
</evidence>
<evidence type="ECO:0000256" key="1">
    <source>
        <dbReference type="SAM" id="MobiDB-lite"/>
    </source>
</evidence>
<sequence length="345" mass="37877">MLPICFAIWLLLLDLWVTRTLGGWVTVAQDSPMWTRSGNSDGGKPGFCDADGFASERIELVFSGIEIHLFGVNSQSGGQAFMDGVSIPSFLQPTSDKECKPFAAYGSLDGSRQHNLTILLPSSTIGFKPGLFSILNASLVLAAPCIKLDIRLILVQDFRSGPYDDYNDHDHGITAVTSPSYVAMCTNRSDYDYKHKHIDIHYTSFHNVAVKRHPILRSLRYSHNGIRLSLLRLHIIRIESVPRNSHAHDAGSESSSINSACRGQCGRRLRSPSRSDPSRNPHLEIQGAQVEGSGCHQGVSTRAVRARQRYRNSAPVVPAYGARKVSGTRSATNSSNSDRSVDTEN</sequence>
<feature type="compositionally biased region" description="Polar residues" evidence="1">
    <location>
        <begin position="327"/>
        <end position="338"/>
    </location>
</feature>
<evidence type="ECO:0008006" key="5">
    <source>
        <dbReference type="Google" id="ProtNLM"/>
    </source>
</evidence>
<gene>
    <name evidence="3" type="ORF">EXIGLDRAFT_703895</name>
</gene>
<dbReference type="InParanoid" id="A0A165ZCI0"/>
<proteinExistence type="predicted"/>
<feature type="chain" id="PRO_5007869929" description="Legume lectin domain-containing protein" evidence="2">
    <location>
        <begin position="23"/>
        <end position="345"/>
    </location>
</feature>
<evidence type="ECO:0000313" key="3">
    <source>
        <dbReference type="EMBL" id="KZV81439.1"/>
    </source>
</evidence>
<evidence type="ECO:0000313" key="4">
    <source>
        <dbReference type="Proteomes" id="UP000077266"/>
    </source>
</evidence>